<dbReference type="GeneID" id="81402864"/>
<dbReference type="GO" id="GO:0016071">
    <property type="term" value="P:mRNA metabolic process"/>
    <property type="evidence" value="ECO:0007669"/>
    <property type="project" value="UniProtKB-ARBA"/>
</dbReference>
<dbReference type="Proteomes" id="UP001149079">
    <property type="component" value="Unassembled WGS sequence"/>
</dbReference>
<reference evidence="2" key="1">
    <citation type="submission" date="2022-11" db="EMBL/GenBank/DDBJ databases">
        <authorList>
            <person name="Petersen C."/>
        </authorList>
    </citation>
    <scope>NUCLEOTIDE SEQUENCE</scope>
    <source>
        <strain evidence="2">IBT 22155</strain>
    </source>
</reference>
<reference evidence="2" key="2">
    <citation type="journal article" date="2023" name="IMA Fungus">
        <title>Comparative genomic study of the Penicillium genus elucidates a diverse pangenome and 15 lateral gene transfer events.</title>
        <authorList>
            <person name="Petersen C."/>
            <person name="Sorensen T."/>
            <person name="Nielsen M.R."/>
            <person name="Sondergaard T.E."/>
            <person name="Sorensen J.L."/>
            <person name="Fitzpatrick D.A."/>
            <person name="Frisvad J.C."/>
            <person name="Nielsen K.L."/>
        </authorList>
    </citation>
    <scope>NUCLEOTIDE SEQUENCE</scope>
    <source>
        <strain evidence="2">IBT 22155</strain>
    </source>
</reference>
<feature type="compositionally biased region" description="Low complexity" evidence="1">
    <location>
        <begin position="258"/>
        <end position="268"/>
    </location>
</feature>
<feature type="compositionally biased region" description="Polar residues" evidence="1">
    <location>
        <begin position="88"/>
        <end position="98"/>
    </location>
</feature>
<name>A0A9W9HCH8_9EURO</name>
<feature type="compositionally biased region" description="Polar residues" evidence="1">
    <location>
        <begin position="401"/>
        <end position="432"/>
    </location>
</feature>
<accession>A0A9W9HCH8</accession>
<feature type="compositionally biased region" description="Polar residues" evidence="1">
    <location>
        <begin position="319"/>
        <end position="341"/>
    </location>
</feature>
<proteinExistence type="predicted"/>
<evidence type="ECO:0000313" key="2">
    <source>
        <dbReference type="EMBL" id="KAJ5144163.1"/>
    </source>
</evidence>
<comment type="caution">
    <text evidence="2">The sequence shown here is derived from an EMBL/GenBank/DDBJ whole genome shotgun (WGS) entry which is preliminary data.</text>
</comment>
<evidence type="ECO:0000313" key="3">
    <source>
        <dbReference type="Proteomes" id="UP001149079"/>
    </source>
</evidence>
<feature type="compositionally biased region" description="Basic and acidic residues" evidence="1">
    <location>
        <begin position="192"/>
        <end position="206"/>
    </location>
</feature>
<dbReference type="AlphaFoldDB" id="A0A9W9HCH8"/>
<feature type="compositionally biased region" description="Low complexity" evidence="1">
    <location>
        <begin position="384"/>
        <end position="395"/>
    </location>
</feature>
<feature type="compositionally biased region" description="Low complexity" evidence="1">
    <location>
        <begin position="121"/>
        <end position="135"/>
    </location>
</feature>
<organism evidence="2 3">
    <name type="scientific">Penicillium bovifimosum</name>
    <dbReference type="NCBI Taxonomy" id="126998"/>
    <lineage>
        <taxon>Eukaryota</taxon>
        <taxon>Fungi</taxon>
        <taxon>Dikarya</taxon>
        <taxon>Ascomycota</taxon>
        <taxon>Pezizomycotina</taxon>
        <taxon>Eurotiomycetes</taxon>
        <taxon>Eurotiomycetidae</taxon>
        <taxon>Eurotiales</taxon>
        <taxon>Aspergillaceae</taxon>
        <taxon>Penicillium</taxon>
    </lineage>
</organism>
<feature type="region of interest" description="Disordered" evidence="1">
    <location>
        <begin position="1"/>
        <end position="437"/>
    </location>
</feature>
<keyword evidence="3" id="KW-1185">Reference proteome</keyword>
<dbReference type="Pfam" id="PF15365">
    <property type="entry name" value="PNRC"/>
    <property type="match status" value="1"/>
</dbReference>
<evidence type="ECO:0000256" key="1">
    <source>
        <dbReference type="SAM" id="MobiDB-lite"/>
    </source>
</evidence>
<dbReference type="OrthoDB" id="2142961at2759"/>
<feature type="compositionally biased region" description="Basic and acidic residues" evidence="1">
    <location>
        <begin position="269"/>
        <end position="280"/>
    </location>
</feature>
<dbReference type="InterPro" id="IPR028322">
    <property type="entry name" value="PNRC-like_rgn"/>
</dbReference>
<protein>
    <submittedName>
        <fullName evidence="2">Uncharacterized protein</fullName>
    </submittedName>
</protein>
<dbReference type="RefSeq" id="XP_056525807.1">
    <property type="nucleotide sequence ID" value="XM_056663694.1"/>
</dbReference>
<feature type="compositionally biased region" description="Pro residues" evidence="1">
    <location>
        <begin position="1"/>
        <end position="11"/>
    </location>
</feature>
<dbReference type="EMBL" id="JAPQKL010000002">
    <property type="protein sequence ID" value="KAJ5144163.1"/>
    <property type="molecule type" value="Genomic_DNA"/>
</dbReference>
<gene>
    <name evidence="2" type="ORF">N7515_002950</name>
</gene>
<sequence length="457" mass="48686">MSTQSPHPPTPKGSRTNRRPQKKNMTPQAPKSQPLSTPPSSPPQTMTPGVLPTGALNNFNSSKKAPRSGKKQRDPKGSATPQHGYHSNGYSGQRQTPNHPAVTSPLPKSTTPAYAGPTFHASPAPSALPIPSFFSKSAPDSKLAPPIETDSDDAEPGPDATPSKPRNKTPILADEQKPSPLDFLFQAAVQARDAKSTGSHEVDRLRSPQTEPRAARTNPDGMFAFEIGNSDHPRKAVNSGIGPSFAPSYQDRMNALRPPSASQSPAAAEEQHRRRTEELKQLLLNPPAQKPPSLVQSSSDYAGTFGPRPSNVPPYATPVRTSSGPPLTLSNGSFSPHSHPQQPHAYPHYSQHAPLPARHYVPPPSMPQYHGRASNGHPSGGYSSGPSPAPSGNPYLPGYESQWSGHGSPHQSYAAPSSQMPVNSPLPSQAADTRQIENDIRRVLKLDTSGGAPIMYA</sequence>